<comment type="caution">
    <text evidence="2">The sequence shown here is derived from an EMBL/GenBank/DDBJ whole genome shotgun (WGS) entry which is preliminary data.</text>
</comment>
<evidence type="ECO:0000313" key="2">
    <source>
        <dbReference type="EMBL" id="KAL0388785.1"/>
    </source>
</evidence>
<dbReference type="PANTHER" id="PTHR21567:SF65">
    <property type="entry name" value="ARM REPEAT SUPERFAMILY PROTEIN"/>
    <property type="match status" value="1"/>
</dbReference>
<organism evidence="2">
    <name type="scientific">Sesamum radiatum</name>
    <name type="common">Black benniseed</name>
    <dbReference type="NCBI Taxonomy" id="300843"/>
    <lineage>
        <taxon>Eukaryota</taxon>
        <taxon>Viridiplantae</taxon>
        <taxon>Streptophyta</taxon>
        <taxon>Embryophyta</taxon>
        <taxon>Tracheophyta</taxon>
        <taxon>Spermatophyta</taxon>
        <taxon>Magnoliopsida</taxon>
        <taxon>eudicotyledons</taxon>
        <taxon>Gunneridae</taxon>
        <taxon>Pentapetalae</taxon>
        <taxon>asterids</taxon>
        <taxon>lamiids</taxon>
        <taxon>Lamiales</taxon>
        <taxon>Pedaliaceae</taxon>
        <taxon>Sesamum</taxon>
    </lineage>
</organism>
<reference evidence="2" key="1">
    <citation type="submission" date="2020-06" db="EMBL/GenBank/DDBJ databases">
        <authorList>
            <person name="Li T."/>
            <person name="Hu X."/>
            <person name="Zhang T."/>
            <person name="Song X."/>
            <person name="Zhang H."/>
            <person name="Dai N."/>
            <person name="Sheng W."/>
            <person name="Hou X."/>
            <person name="Wei L."/>
        </authorList>
    </citation>
    <scope>NUCLEOTIDE SEQUENCE</scope>
    <source>
        <strain evidence="2">G02</strain>
        <tissue evidence="2">Leaf</tissue>
    </source>
</reference>
<feature type="region of interest" description="Disordered" evidence="1">
    <location>
        <begin position="29"/>
        <end position="53"/>
    </location>
</feature>
<reference evidence="2" key="2">
    <citation type="journal article" date="2024" name="Plant">
        <title>Genomic evolution and insights into agronomic trait innovations of Sesamum species.</title>
        <authorList>
            <person name="Miao H."/>
            <person name="Wang L."/>
            <person name="Qu L."/>
            <person name="Liu H."/>
            <person name="Sun Y."/>
            <person name="Le M."/>
            <person name="Wang Q."/>
            <person name="Wei S."/>
            <person name="Zheng Y."/>
            <person name="Lin W."/>
            <person name="Duan Y."/>
            <person name="Cao H."/>
            <person name="Xiong S."/>
            <person name="Wang X."/>
            <person name="Wei L."/>
            <person name="Li C."/>
            <person name="Ma Q."/>
            <person name="Ju M."/>
            <person name="Zhao R."/>
            <person name="Li G."/>
            <person name="Mu C."/>
            <person name="Tian Q."/>
            <person name="Mei H."/>
            <person name="Zhang T."/>
            <person name="Gao T."/>
            <person name="Zhang H."/>
        </authorList>
    </citation>
    <scope>NUCLEOTIDE SEQUENCE</scope>
    <source>
        <strain evidence="2">G02</strain>
    </source>
</reference>
<accession>A0AAW2S9P4</accession>
<protein>
    <recommendedName>
        <fullName evidence="3">TOG domain-containing protein</fullName>
    </recommendedName>
</protein>
<dbReference type="EMBL" id="JACGWJ010000011">
    <property type="protein sequence ID" value="KAL0388785.1"/>
    <property type="molecule type" value="Genomic_DNA"/>
</dbReference>
<dbReference type="Gene3D" id="1.25.10.10">
    <property type="entry name" value="Leucine-rich Repeat Variant"/>
    <property type="match status" value="1"/>
</dbReference>
<evidence type="ECO:0000256" key="1">
    <source>
        <dbReference type="SAM" id="MobiDB-lite"/>
    </source>
</evidence>
<dbReference type="GO" id="GO:0000226">
    <property type="term" value="P:microtubule cytoskeleton organization"/>
    <property type="evidence" value="ECO:0007669"/>
    <property type="project" value="TreeGrafter"/>
</dbReference>
<sequence length="321" mass="35288">MALRPLDNALPVTPERPKKQAKILIPAHKEKQQLPQIGVNDENKAPLPQPSSADASIDYISSEDLKAFQDPDVKIQGLVGGLESKDWLKVCDSLNDVRRFALYHSGLLLPILDKVVSVMVKAIKNPRSALCKTSIMAAADIFMAFGEKLLDSTSSDLLQLLLKASQDKKFVCEEADRALLAMVEAMAPLPLLHKLGLYVGHTNLRVRAKAAISISNCVSRMVSEDNNFTLIIITSIADMYENASQDLKSMEEFGLVALIKIASNLLNDKLPEAREAARGIAISLFRALTENEEKKQEVWQSFCQSNLPAIHAQAMVKLVSS</sequence>
<proteinExistence type="predicted"/>
<evidence type="ECO:0008006" key="3">
    <source>
        <dbReference type="Google" id="ProtNLM"/>
    </source>
</evidence>
<dbReference type="InterPro" id="IPR011989">
    <property type="entry name" value="ARM-like"/>
</dbReference>
<dbReference type="SUPFAM" id="SSF48371">
    <property type="entry name" value="ARM repeat"/>
    <property type="match status" value="1"/>
</dbReference>
<dbReference type="GO" id="GO:0005881">
    <property type="term" value="C:cytoplasmic microtubule"/>
    <property type="evidence" value="ECO:0007669"/>
    <property type="project" value="TreeGrafter"/>
</dbReference>
<dbReference type="PANTHER" id="PTHR21567">
    <property type="entry name" value="CLASP"/>
    <property type="match status" value="1"/>
</dbReference>
<dbReference type="AlphaFoldDB" id="A0AAW2S9P4"/>
<dbReference type="InterPro" id="IPR016024">
    <property type="entry name" value="ARM-type_fold"/>
</dbReference>
<gene>
    <name evidence="2" type="ORF">Sradi_2760300</name>
</gene>
<name>A0AAW2S9P4_SESRA</name>
<dbReference type="GO" id="GO:0008017">
    <property type="term" value="F:microtubule binding"/>
    <property type="evidence" value="ECO:0007669"/>
    <property type="project" value="TreeGrafter"/>
</dbReference>